<feature type="region of interest" description="Disordered" evidence="1">
    <location>
        <begin position="1"/>
        <end position="44"/>
    </location>
</feature>
<evidence type="ECO:0000313" key="2">
    <source>
        <dbReference type="EMBL" id="GJC82084.1"/>
    </source>
</evidence>
<organism evidence="2 3">
    <name type="scientific">Colletotrichum liriopes</name>
    <dbReference type="NCBI Taxonomy" id="708192"/>
    <lineage>
        <taxon>Eukaryota</taxon>
        <taxon>Fungi</taxon>
        <taxon>Dikarya</taxon>
        <taxon>Ascomycota</taxon>
        <taxon>Pezizomycotina</taxon>
        <taxon>Sordariomycetes</taxon>
        <taxon>Hypocreomycetidae</taxon>
        <taxon>Glomerellales</taxon>
        <taxon>Glomerellaceae</taxon>
        <taxon>Colletotrichum</taxon>
        <taxon>Colletotrichum spaethianum species complex</taxon>
    </lineage>
</organism>
<accession>A0AA37GJZ5</accession>
<keyword evidence="3" id="KW-1185">Reference proteome</keyword>
<comment type="caution">
    <text evidence="2">The sequence shown here is derived from an EMBL/GenBank/DDBJ whole genome shotgun (WGS) entry which is preliminary data.</text>
</comment>
<dbReference type="EMBL" id="BPPX01000008">
    <property type="protein sequence ID" value="GJC82084.1"/>
    <property type="molecule type" value="Genomic_DNA"/>
</dbReference>
<sequence length="70" mass="7006">MSTDASSSLAHVHAGGPGGLPAPASSSGGGGGEEEEGASSIPWHAYPPGMAWHGMAHELLLRLFSRVGEP</sequence>
<gene>
    <name evidence="2" type="ORF">ColLi_04922</name>
</gene>
<protein>
    <submittedName>
        <fullName evidence="2">Uncharacterized protein</fullName>
    </submittedName>
</protein>
<proteinExistence type="predicted"/>
<reference evidence="2 3" key="1">
    <citation type="submission" date="2021-07" db="EMBL/GenBank/DDBJ databases">
        <title>Genome data of Colletotrichum spaethianum.</title>
        <authorList>
            <person name="Utami Y.D."/>
            <person name="Hiruma K."/>
        </authorList>
    </citation>
    <scope>NUCLEOTIDE SEQUENCE [LARGE SCALE GENOMIC DNA]</scope>
    <source>
        <strain evidence="2 3">MAFF 242679</strain>
    </source>
</reference>
<evidence type="ECO:0000313" key="3">
    <source>
        <dbReference type="Proteomes" id="UP001055172"/>
    </source>
</evidence>
<name>A0AA37GJZ5_9PEZI</name>
<evidence type="ECO:0000256" key="1">
    <source>
        <dbReference type="SAM" id="MobiDB-lite"/>
    </source>
</evidence>
<dbReference type="AlphaFoldDB" id="A0AA37GJZ5"/>
<dbReference type="Proteomes" id="UP001055172">
    <property type="component" value="Unassembled WGS sequence"/>
</dbReference>